<gene>
    <name evidence="1" type="ORF">ACFSCZ_15980</name>
</gene>
<dbReference type="RefSeq" id="WP_380775251.1">
    <property type="nucleotide sequence ID" value="NZ_JBHUEO010000062.1"/>
</dbReference>
<organism evidence="1 2">
    <name type="scientific">Siminovitchia sediminis</name>
    <dbReference type="NCBI Taxonomy" id="1274353"/>
    <lineage>
        <taxon>Bacteria</taxon>
        <taxon>Bacillati</taxon>
        <taxon>Bacillota</taxon>
        <taxon>Bacilli</taxon>
        <taxon>Bacillales</taxon>
        <taxon>Bacillaceae</taxon>
        <taxon>Siminovitchia</taxon>
    </lineage>
</organism>
<sequence>MDQYTRPSFLIKPVLAALRDYEQQLKTGNQLTFDPVKLGVENADYWEKRNEGTEDQGVKKIL</sequence>
<keyword evidence="2" id="KW-1185">Reference proteome</keyword>
<dbReference type="EMBL" id="JBHUEO010000062">
    <property type="protein sequence ID" value="MFD1708217.1"/>
    <property type="molecule type" value="Genomic_DNA"/>
</dbReference>
<evidence type="ECO:0000313" key="2">
    <source>
        <dbReference type="Proteomes" id="UP001597301"/>
    </source>
</evidence>
<protein>
    <submittedName>
        <fullName evidence="1">Uncharacterized protein</fullName>
    </submittedName>
</protein>
<reference evidence="2" key="1">
    <citation type="journal article" date="2019" name="Int. J. Syst. Evol. Microbiol.">
        <title>The Global Catalogue of Microorganisms (GCM) 10K type strain sequencing project: providing services to taxonomists for standard genome sequencing and annotation.</title>
        <authorList>
            <consortium name="The Broad Institute Genomics Platform"/>
            <consortium name="The Broad Institute Genome Sequencing Center for Infectious Disease"/>
            <person name="Wu L."/>
            <person name="Ma J."/>
        </authorList>
    </citation>
    <scope>NUCLEOTIDE SEQUENCE [LARGE SCALE GENOMIC DNA]</scope>
    <source>
        <strain evidence="2">CGMCC 1.12295</strain>
    </source>
</reference>
<proteinExistence type="predicted"/>
<name>A0ABW4KJY1_9BACI</name>
<evidence type="ECO:0000313" key="1">
    <source>
        <dbReference type="EMBL" id="MFD1708217.1"/>
    </source>
</evidence>
<dbReference type="Proteomes" id="UP001597301">
    <property type="component" value="Unassembled WGS sequence"/>
</dbReference>
<comment type="caution">
    <text evidence="1">The sequence shown here is derived from an EMBL/GenBank/DDBJ whole genome shotgun (WGS) entry which is preliminary data.</text>
</comment>
<accession>A0ABW4KJY1</accession>